<organism evidence="1 2">
    <name type="scientific">Corallococcus interemptor</name>
    <dbReference type="NCBI Taxonomy" id="2316720"/>
    <lineage>
        <taxon>Bacteria</taxon>
        <taxon>Pseudomonadati</taxon>
        <taxon>Myxococcota</taxon>
        <taxon>Myxococcia</taxon>
        <taxon>Myxococcales</taxon>
        <taxon>Cystobacterineae</taxon>
        <taxon>Myxococcaceae</taxon>
        <taxon>Corallococcus</taxon>
    </lineage>
</organism>
<dbReference type="AlphaFoldDB" id="A0A3A8R493"/>
<reference evidence="2" key="1">
    <citation type="submission" date="2018-09" db="EMBL/GenBank/DDBJ databases">
        <authorList>
            <person name="Livingstone P.G."/>
            <person name="Whitworth D.E."/>
        </authorList>
    </citation>
    <scope>NUCLEOTIDE SEQUENCE [LARGE SCALE GENOMIC DNA]</scope>
    <source>
        <strain evidence="2">AB047A</strain>
    </source>
</reference>
<evidence type="ECO:0000313" key="1">
    <source>
        <dbReference type="EMBL" id="RKH70174.1"/>
    </source>
</evidence>
<dbReference type="RefSeq" id="WP_121769812.1">
    <property type="nucleotide sequence ID" value="NZ_RAWM01000026.1"/>
</dbReference>
<keyword evidence="2" id="KW-1185">Reference proteome</keyword>
<comment type="caution">
    <text evidence="1">The sequence shown here is derived from an EMBL/GenBank/DDBJ whole genome shotgun (WGS) entry which is preliminary data.</text>
</comment>
<proteinExistence type="predicted"/>
<name>A0A3A8R493_9BACT</name>
<evidence type="ECO:0000313" key="2">
    <source>
        <dbReference type="Proteomes" id="UP000282656"/>
    </source>
</evidence>
<accession>A0A3A8R493</accession>
<gene>
    <name evidence="1" type="ORF">D7X96_12625</name>
</gene>
<dbReference type="Proteomes" id="UP000282656">
    <property type="component" value="Unassembled WGS sequence"/>
</dbReference>
<dbReference type="EMBL" id="RAWM01000026">
    <property type="protein sequence ID" value="RKH70174.1"/>
    <property type="molecule type" value="Genomic_DNA"/>
</dbReference>
<protein>
    <recommendedName>
        <fullName evidence="3">Lipoprotein</fullName>
    </recommendedName>
</protein>
<dbReference type="PROSITE" id="PS51257">
    <property type="entry name" value="PROKAR_LIPOPROTEIN"/>
    <property type="match status" value="1"/>
</dbReference>
<sequence length="129" mass="13863">MLQRIAVVLTVLTLFGCGPGLEPGDDALLTQDTTASESADATGQVEQSVTYNACACLDPSRVMDCGTGSTCTGYRQTSTRDSYYCQKDNRSFTCPHYAAYQCRKTNYQPNGLPCCSGRAAYVGSLLLCQ</sequence>
<evidence type="ECO:0008006" key="3">
    <source>
        <dbReference type="Google" id="ProtNLM"/>
    </source>
</evidence>